<dbReference type="GO" id="GO:0016973">
    <property type="term" value="P:poly(A)+ mRNA export from nucleus"/>
    <property type="evidence" value="ECO:0007669"/>
    <property type="project" value="InterPro"/>
</dbReference>
<dbReference type="InterPro" id="IPR038506">
    <property type="entry name" value="GLE1-like_sf"/>
</dbReference>
<evidence type="ECO:0000256" key="1">
    <source>
        <dbReference type="ARBA" id="ARBA00004567"/>
    </source>
</evidence>
<evidence type="ECO:0000256" key="6">
    <source>
        <dbReference type="ARBA" id="ARBA00023010"/>
    </source>
</evidence>
<dbReference type="Proteomes" id="UP000258309">
    <property type="component" value="Unassembled WGS sequence"/>
</dbReference>
<dbReference type="GO" id="GO:0005737">
    <property type="term" value="C:cytoplasm"/>
    <property type="evidence" value="ECO:0007669"/>
    <property type="project" value="TreeGrafter"/>
</dbReference>
<comment type="caution">
    <text evidence="12">The sequence shown here is derived from an EMBL/GenBank/DDBJ whole genome shotgun (WGS) entry which is preliminary data.</text>
</comment>
<evidence type="ECO:0000256" key="8">
    <source>
        <dbReference type="ARBA" id="ARBA00023242"/>
    </source>
</evidence>
<dbReference type="InterPro" id="IPR012476">
    <property type="entry name" value="GLE1"/>
</dbReference>
<dbReference type="GO" id="GO:0015031">
    <property type="term" value="P:protein transport"/>
    <property type="evidence" value="ECO:0007669"/>
    <property type="project" value="UniProtKB-KW"/>
</dbReference>
<dbReference type="Gene3D" id="1.25.40.510">
    <property type="entry name" value="GLE1-like"/>
    <property type="match status" value="1"/>
</dbReference>
<dbReference type="GO" id="GO:0044614">
    <property type="term" value="C:nuclear pore cytoplasmic filaments"/>
    <property type="evidence" value="ECO:0007669"/>
    <property type="project" value="TreeGrafter"/>
</dbReference>
<accession>A0A3E2H5G9</accession>
<evidence type="ECO:0000256" key="9">
    <source>
        <dbReference type="ARBA" id="ARBA00026227"/>
    </source>
</evidence>
<keyword evidence="8" id="KW-0539">Nucleus</keyword>
<keyword evidence="3" id="KW-0813">Transport</keyword>
<evidence type="ECO:0000313" key="12">
    <source>
        <dbReference type="EMBL" id="RFU28303.1"/>
    </source>
</evidence>
<feature type="non-terminal residue" evidence="12">
    <location>
        <position position="564"/>
    </location>
</feature>
<keyword evidence="4" id="KW-0509">mRNA transport</keyword>
<sequence>MNDQTVHDDALKAAQQASFLHPGDSSAAMELEAWNAELIHENALAAAQLEHQRVRDSALRVIELHTLRVEREILRRQAKEEETRLRIAQEKAQEAEKVRIAQEKARLAEEQARKAEEDAKKAAAATPPPPPPSPPKATSPVSAPQPPRQVDQEKALVAPAVGPNHSESAAQRSQTSTSASQLTTSPEHSSTFRQNAQLAHHIQQQQQQQQPPPATSFQSLAGSKDSPATTKSTTAQTKSTFPIEEYARIHKTLKDLRRGIARMGAQNNDFKKKVGEMRREIRKSVGQLREGKGANTQPNQKIFKMLDQALALPTPPIDPRAFMLANPQPKEGAIHNGDTLPSLFIYLLNIYAKAVVSQFVEEAGVSPKAAEPIGMNASMIFSRLSYCWRGQSLIDILIAKIRVACPVLFGIRGNEKTEEGRARLGWRRDEGGNWMPEQVHNTRMTGIGAGYAAIALRDFSKSVCTNPYPPTRYWMSMSLIVSTPPEEASSTQYTVLKAMIENYEEKFLKFYGSSARAALRVALVDWPAKAVMTTASVGALRVLADKLQRDYGMDLTNIDLSLIV</sequence>
<evidence type="ECO:0000256" key="7">
    <source>
        <dbReference type="ARBA" id="ARBA00023132"/>
    </source>
</evidence>
<keyword evidence="6" id="KW-0811">Translocation</keyword>
<dbReference type="GO" id="GO:0031369">
    <property type="term" value="F:translation initiation factor binding"/>
    <property type="evidence" value="ECO:0007669"/>
    <property type="project" value="TreeGrafter"/>
</dbReference>
<dbReference type="EMBL" id="NCSJ02000168">
    <property type="protein sequence ID" value="RFU28303.1"/>
    <property type="molecule type" value="Genomic_DNA"/>
</dbReference>
<reference evidence="12 13" key="1">
    <citation type="submission" date="2018-05" db="EMBL/GenBank/DDBJ databases">
        <title>Draft genome sequence of Scytalidium lignicola DSM 105466, a ubiquitous saprotrophic fungus.</title>
        <authorList>
            <person name="Buettner E."/>
            <person name="Gebauer A.M."/>
            <person name="Hofrichter M."/>
            <person name="Liers C."/>
            <person name="Kellner H."/>
        </authorList>
    </citation>
    <scope>NUCLEOTIDE SEQUENCE [LARGE SCALE GENOMIC DNA]</scope>
    <source>
        <strain evidence="12 13">DSM 105466</strain>
    </source>
</reference>
<dbReference type="GO" id="GO:0000822">
    <property type="term" value="F:inositol hexakisphosphate binding"/>
    <property type="evidence" value="ECO:0007669"/>
    <property type="project" value="TreeGrafter"/>
</dbReference>
<keyword evidence="13" id="KW-1185">Reference proteome</keyword>
<name>A0A3E2H5G9_SCYLI</name>
<feature type="compositionally biased region" description="Pro residues" evidence="11">
    <location>
        <begin position="126"/>
        <end position="147"/>
    </location>
</feature>
<proteinExistence type="inferred from homology"/>
<dbReference type="GO" id="GO:0005543">
    <property type="term" value="F:phospholipid binding"/>
    <property type="evidence" value="ECO:0007669"/>
    <property type="project" value="TreeGrafter"/>
</dbReference>
<evidence type="ECO:0000256" key="11">
    <source>
        <dbReference type="SAM" id="MobiDB-lite"/>
    </source>
</evidence>
<keyword evidence="5" id="KW-0653">Protein transport</keyword>
<feature type="compositionally biased region" description="Low complexity" evidence="11">
    <location>
        <begin position="166"/>
        <end position="185"/>
    </location>
</feature>
<evidence type="ECO:0000256" key="10">
    <source>
        <dbReference type="ARBA" id="ARBA00029983"/>
    </source>
</evidence>
<organism evidence="12 13">
    <name type="scientific">Scytalidium lignicola</name>
    <name type="common">Hyphomycete</name>
    <dbReference type="NCBI Taxonomy" id="5539"/>
    <lineage>
        <taxon>Eukaryota</taxon>
        <taxon>Fungi</taxon>
        <taxon>Dikarya</taxon>
        <taxon>Ascomycota</taxon>
        <taxon>Pezizomycotina</taxon>
        <taxon>Leotiomycetes</taxon>
        <taxon>Leotiomycetes incertae sedis</taxon>
        <taxon>Scytalidium</taxon>
    </lineage>
</organism>
<evidence type="ECO:0000256" key="4">
    <source>
        <dbReference type="ARBA" id="ARBA00022816"/>
    </source>
</evidence>
<keyword evidence="7" id="KW-0906">Nuclear pore complex</keyword>
<evidence type="ECO:0000256" key="5">
    <source>
        <dbReference type="ARBA" id="ARBA00022927"/>
    </source>
</evidence>
<feature type="compositionally biased region" description="Polar residues" evidence="11">
    <location>
        <begin position="186"/>
        <end position="197"/>
    </location>
</feature>
<feature type="non-terminal residue" evidence="12">
    <location>
        <position position="1"/>
    </location>
</feature>
<dbReference type="PANTHER" id="PTHR12960:SF0">
    <property type="entry name" value="MRNA EXPORT FACTOR GLE1"/>
    <property type="match status" value="1"/>
</dbReference>
<comment type="similarity">
    <text evidence="2">Belongs to the GLE1 family.</text>
</comment>
<dbReference type="STRING" id="5539.A0A3E2H5G9"/>
<protein>
    <recommendedName>
        <fullName evidence="9">mRNA export factor GLE1</fullName>
    </recommendedName>
    <alternativeName>
        <fullName evidence="10">Nucleoporin GLE1</fullName>
    </alternativeName>
</protein>
<evidence type="ECO:0000313" key="13">
    <source>
        <dbReference type="Proteomes" id="UP000258309"/>
    </source>
</evidence>
<dbReference type="Pfam" id="PF07817">
    <property type="entry name" value="GLE1"/>
    <property type="match status" value="1"/>
</dbReference>
<feature type="compositionally biased region" description="Basic and acidic residues" evidence="11">
    <location>
        <begin position="105"/>
        <end position="121"/>
    </location>
</feature>
<comment type="subcellular location">
    <subcellularLocation>
        <location evidence="1">Nucleus</location>
        <location evidence="1">Nuclear pore complex</location>
    </subcellularLocation>
</comment>
<feature type="region of interest" description="Disordered" evidence="11">
    <location>
        <begin position="105"/>
        <end position="239"/>
    </location>
</feature>
<dbReference type="OMA" id="ILWAKYR"/>
<evidence type="ECO:0000256" key="3">
    <source>
        <dbReference type="ARBA" id="ARBA00022448"/>
    </source>
</evidence>
<gene>
    <name evidence="12" type="ORF">B7463_g8027</name>
</gene>
<dbReference type="OrthoDB" id="420884at2759"/>
<dbReference type="PANTHER" id="PTHR12960">
    <property type="entry name" value="GLE-1-RELATED"/>
    <property type="match status" value="1"/>
</dbReference>
<evidence type="ECO:0000256" key="2">
    <source>
        <dbReference type="ARBA" id="ARBA00011056"/>
    </source>
</evidence>
<feature type="compositionally biased region" description="Low complexity" evidence="11">
    <location>
        <begin position="228"/>
        <end position="239"/>
    </location>
</feature>
<dbReference type="AlphaFoldDB" id="A0A3E2H5G9"/>